<comment type="pathway">
    <text evidence="4">Cofactor biosynthesis; tetrahydrofolylpolyglutamate biosynthesis.</text>
</comment>
<dbReference type="EC" id="6.3.2.17" evidence="8"/>
<dbReference type="KEGG" id="dat:HRM2_17030"/>
<evidence type="ECO:0000256" key="5">
    <source>
        <dbReference type="ARBA" id="ARBA00008276"/>
    </source>
</evidence>
<dbReference type="Proteomes" id="UP000000442">
    <property type="component" value="Chromosome"/>
</dbReference>
<evidence type="ECO:0000259" key="24">
    <source>
        <dbReference type="Pfam" id="PF08245"/>
    </source>
</evidence>
<dbReference type="GO" id="GO:0005737">
    <property type="term" value="C:cytoplasm"/>
    <property type="evidence" value="ECO:0007669"/>
    <property type="project" value="TreeGrafter"/>
</dbReference>
<dbReference type="AlphaFoldDB" id="C0QB10"/>
<comment type="catalytic activity">
    <reaction evidence="19">
        <text>(6S)-5,6,7,8-tetrahydrofolyl-(gamma-L-Glu)(n) + L-glutamate + ATP = (6S)-5,6,7,8-tetrahydrofolyl-(gamma-L-Glu)(n+1) + ADP + phosphate + H(+)</text>
        <dbReference type="Rhea" id="RHEA:10580"/>
        <dbReference type="Rhea" id="RHEA-COMP:14738"/>
        <dbReference type="Rhea" id="RHEA-COMP:14740"/>
        <dbReference type="ChEBI" id="CHEBI:15378"/>
        <dbReference type="ChEBI" id="CHEBI:29985"/>
        <dbReference type="ChEBI" id="CHEBI:30616"/>
        <dbReference type="ChEBI" id="CHEBI:43474"/>
        <dbReference type="ChEBI" id="CHEBI:141005"/>
        <dbReference type="ChEBI" id="CHEBI:456216"/>
        <dbReference type="EC" id="6.3.2.17"/>
    </reaction>
</comment>
<dbReference type="SUPFAM" id="SSF53623">
    <property type="entry name" value="MurD-like peptide ligases, catalytic domain"/>
    <property type="match status" value="1"/>
</dbReference>
<dbReference type="eggNOG" id="COG0285">
    <property type="taxonomic scope" value="Bacteria"/>
</dbReference>
<dbReference type="UniPathway" id="UPA00077">
    <property type="reaction ID" value="UER00157"/>
</dbReference>
<dbReference type="PIRSF" id="PIRSF001563">
    <property type="entry name" value="Folylpolyglu_synth"/>
    <property type="match status" value="1"/>
</dbReference>
<evidence type="ECO:0000256" key="21">
    <source>
        <dbReference type="ARBA" id="ARBA00049035"/>
    </source>
</evidence>
<dbReference type="GO" id="GO:0004326">
    <property type="term" value="F:tetrahydrofolylpolyglutamate synthase activity"/>
    <property type="evidence" value="ECO:0007669"/>
    <property type="project" value="UniProtKB-EC"/>
</dbReference>
<feature type="domain" description="Mur ligase central" evidence="24">
    <location>
        <begin position="94"/>
        <end position="313"/>
    </location>
</feature>
<evidence type="ECO:0000256" key="12">
    <source>
        <dbReference type="ARBA" id="ARBA00022741"/>
    </source>
</evidence>
<accession>C0QB10</accession>
<dbReference type="FunFam" id="3.40.1190.10:FF:000004">
    <property type="entry name" value="Dihydrofolate synthase/folylpolyglutamate synthase"/>
    <property type="match status" value="1"/>
</dbReference>
<name>C0QB10_DESAH</name>
<evidence type="ECO:0000256" key="1">
    <source>
        <dbReference type="ARBA" id="ARBA00001946"/>
    </source>
</evidence>
<dbReference type="EMBL" id="CP001087">
    <property type="protein sequence ID" value="ACN14809.1"/>
    <property type="molecule type" value="Genomic_DNA"/>
</dbReference>
<evidence type="ECO:0000256" key="10">
    <source>
        <dbReference type="ARBA" id="ARBA00022598"/>
    </source>
</evidence>
<comment type="subunit">
    <text evidence="6">Monomer.</text>
</comment>
<evidence type="ECO:0000256" key="22">
    <source>
        <dbReference type="ARBA" id="ARBA00049161"/>
    </source>
</evidence>
<evidence type="ECO:0000256" key="13">
    <source>
        <dbReference type="ARBA" id="ARBA00022840"/>
    </source>
</evidence>
<dbReference type="GO" id="GO:0046872">
    <property type="term" value="F:metal ion binding"/>
    <property type="evidence" value="ECO:0007669"/>
    <property type="project" value="UniProtKB-KW"/>
</dbReference>
<dbReference type="Pfam" id="PF08245">
    <property type="entry name" value="Mur_ligase_M"/>
    <property type="match status" value="1"/>
</dbReference>
<dbReference type="Gene3D" id="3.40.1190.10">
    <property type="entry name" value="Mur-like, catalytic domain"/>
    <property type="match status" value="1"/>
</dbReference>
<comment type="pathway">
    <text evidence="3">Cofactor biosynthesis; tetrahydrofolate biosynthesis; 7,8-dihydrofolate from 2-amino-4-hydroxy-6-hydroxymethyl-7,8-dihydropteridine diphosphate and 4-aminobenzoate: step 2/2.</text>
</comment>
<comment type="cofactor">
    <cofactor evidence="1">
        <name>Mg(2+)</name>
        <dbReference type="ChEBI" id="CHEBI:18420"/>
    </cofactor>
</comment>
<dbReference type="InterPro" id="IPR036565">
    <property type="entry name" value="Mur-like_cat_sf"/>
</dbReference>
<dbReference type="HOGENOM" id="CLU_015869_1_1_7"/>
<sequence>MSVGFFYRTGMAGAGELLWPQRMGYAPDCNTSVGVSYKKRTDRASHKMKQISYEECLERMYKRGRFGIKLGLETISEILTNLGSPEKRFKSIHIAGTNGKGSIASYIASILKEAGFKVGLYTSPHLIKFNERFVINGREVSDNDIVEAYVALNKADTAERKATFFELATAIAFYLFAREGVEWAIIETGMGGRLDATNILLPKLSVISNISLEHTEYLGNTLEAIAMEKGGIIKHKTPVVTGVNQENALAVLTKLAQKNMAPLYRLDNDFHVSQEPDRTRFTYNGIERTITGVQTRLPGLHQLDNSAIAIAAVELVFPPQKKQASVLSDEIIQRGISKTQWPGRLETIMQTPFVVIDGAHNLAAAINLARYFEEKFSDKRLTLVLGILDDKDFSSMLKQFVPWADRIIFTRADNKRSIDPHLLEQTARTLFTGEITVIEKVGDAVAHAIATSSSQDAVCIAGSLYVAGEARKKILTDIRP</sequence>
<dbReference type="PANTHER" id="PTHR11136:SF0">
    <property type="entry name" value="DIHYDROFOLATE SYNTHETASE-RELATED"/>
    <property type="match status" value="1"/>
</dbReference>
<evidence type="ECO:0000256" key="2">
    <source>
        <dbReference type="ARBA" id="ARBA00002714"/>
    </source>
</evidence>
<evidence type="ECO:0000259" key="23">
    <source>
        <dbReference type="Pfam" id="PF02875"/>
    </source>
</evidence>
<gene>
    <name evidence="25" type="primary">folC</name>
    <name evidence="25" type="ordered locus">HRM2_17030</name>
</gene>
<comment type="catalytic activity">
    <reaction evidence="21">
        <text>(6R)-5,10-methylenetetrahydrofolyl-(gamma-L-Glu)(n) + L-glutamate + ATP = (6R)-5,10-methylenetetrahydrofolyl-(gamma-L-Glu)(n+1) + ADP + phosphate + H(+)</text>
        <dbReference type="Rhea" id="RHEA:51912"/>
        <dbReference type="Rhea" id="RHEA-COMP:13257"/>
        <dbReference type="Rhea" id="RHEA-COMP:13258"/>
        <dbReference type="ChEBI" id="CHEBI:15378"/>
        <dbReference type="ChEBI" id="CHEBI:29985"/>
        <dbReference type="ChEBI" id="CHEBI:30616"/>
        <dbReference type="ChEBI" id="CHEBI:43474"/>
        <dbReference type="ChEBI" id="CHEBI:136572"/>
        <dbReference type="ChEBI" id="CHEBI:456216"/>
        <dbReference type="EC" id="6.3.2.17"/>
    </reaction>
</comment>
<comment type="catalytic activity">
    <reaction evidence="20">
        <text>10-formyltetrahydrofolyl-(gamma-L-Glu)(n) + L-glutamate + ATP = 10-formyltetrahydrofolyl-(gamma-L-Glu)(n+1) + ADP + phosphate + H(+)</text>
        <dbReference type="Rhea" id="RHEA:51904"/>
        <dbReference type="Rhea" id="RHEA-COMP:13088"/>
        <dbReference type="Rhea" id="RHEA-COMP:14300"/>
        <dbReference type="ChEBI" id="CHEBI:15378"/>
        <dbReference type="ChEBI" id="CHEBI:29985"/>
        <dbReference type="ChEBI" id="CHEBI:30616"/>
        <dbReference type="ChEBI" id="CHEBI:43474"/>
        <dbReference type="ChEBI" id="CHEBI:134413"/>
        <dbReference type="ChEBI" id="CHEBI:456216"/>
        <dbReference type="EC" id="6.3.2.17"/>
    </reaction>
</comment>
<dbReference type="InterPro" id="IPR013221">
    <property type="entry name" value="Mur_ligase_cen"/>
</dbReference>
<keyword evidence="11" id="KW-0479">Metal-binding</keyword>
<evidence type="ECO:0000256" key="11">
    <source>
        <dbReference type="ARBA" id="ARBA00022723"/>
    </source>
</evidence>
<protein>
    <recommendedName>
        <fullName evidence="9">Dihydrofolate synthase/folylpolyglutamate synthase</fullName>
        <ecNumber evidence="7">6.3.2.12</ecNumber>
        <ecNumber evidence="8">6.3.2.17</ecNumber>
    </recommendedName>
    <alternativeName>
        <fullName evidence="18">Folylpoly-gamma-glutamate synthetase-dihydrofolate synthetase</fullName>
    </alternativeName>
    <alternativeName>
        <fullName evidence="16">Folylpolyglutamate synthetase</fullName>
    </alternativeName>
    <alternativeName>
        <fullName evidence="17">Tetrahydrofolylpolyglutamate synthase</fullName>
    </alternativeName>
</protein>
<dbReference type="InterPro" id="IPR018109">
    <property type="entry name" value="Folylpolyglutamate_synth_CS"/>
</dbReference>
<dbReference type="GO" id="GO:0005524">
    <property type="term" value="F:ATP binding"/>
    <property type="evidence" value="ECO:0007669"/>
    <property type="project" value="UniProtKB-KW"/>
</dbReference>
<dbReference type="PROSITE" id="PS01011">
    <property type="entry name" value="FOLYLPOLYGLU_SYNT_1"/>
    <property type="match status" value="1"/>
</dbReference>
<evidence type="ECO:0000256" key="3">
    <source>
        <dbReference type="ARBA" id="ARBA00004799"/>
    </source>
</evidence>
<keyword evidence="26" id="KW-1185">Reference proteome</keyword>
<evidence type="ECO:0000256" key="15">
    <source>
        <dbReference type="ARBA" id="ARBA00022909"/>
    </source>
</evidence>
<dbReference type="PROSITE" id="PS01012">
    <property type="entry name" value="FOLYLPOLYGLU_SYNT_2"/>
    <property type="match status" value="1"/>
</dbReference>
<keyword evidence="14" id="KW-0460">Magnesium</keyword>
<keyword evidence="15" id="KW-0289">Folate biosynthesis</keyword>
<dbReference type="GO" id="GO:0046656">
    <property type="term" value="P:folic acid biosynthetic process"/>
    <property type="evidence" value="ECO:0007669"/>
    <property type="project" value="UniProtKB-KW"/>
</dbReference>
<dbReference type="InterPro" id="IPR036615">
    <property type="entry name" value="Mur_ligase_C_dom_sf"/>
</dbReference>
<evidence type="ECO:0000256" key="7">
    <source>
        <dbReference type="ARBA" id="ARBA00013023"/>
    </source>
</evidence>
<dbReference type="SUPFAM" id="SSF53244">
    <property type="entry name" value="MurD-like peptide ligases, peptide-binding domain"/>
    <property type="match status" value="1"/>
</dbReference>
<dbReference type="PANTHER" id="PTHR11136">
    <property type="entry name" value="FOLYLPOLYGLUTAMATE SYNTHASE-RELATED"/>
    <property type="match status" value="1"/>
</dbReference>
<evidence type="ECO:0000256" key="4">
    <source>
        <dbReference type="ARBA" id="ARBA00005150"/>
    </source>
</evidence>
<evidence type="ECO:0000256" key="14">
    <source>
        <dbReference type="ARBA" id="ARBA00022842"/>
    </source>
</evidence>
<evidence type="ECO:0000313" key="26">
    <source>
        <dbReference type="Proteomes" id="UP000000442"/>
    </source>
</evidence>
<keyword evidence="13" id="KW-0067">ATP-binding</keyword>
<reference evidence="25 26" key="1">
    <citation type="journal article" date="2009" name="Environ. Microbiol.">
        <title>Genome sequence of Desulfobacterium autotrophicum HRM2, a marine sulfate reducer oxidizing organic carbon completely to carbon dioxide.</title>
        <authorList>
            <person name="Strittmatter A.W."/>
            <person name="Liesegang H."/>
            <person name="Rabus R."/>
            <person name="Decker I."/>
            <person name="Amann J."/>
            <person name="Andres S."/>
            <person name="Henne A."/>
            <person name="Fricke W.F."/>
            <person name="Martinez-Arias R."/>
            <person name="Bartels D."/>
            <person name="Goesmann A."/>
            <person name="Krause L."/>
            <person name="Puehler A."/>
            <person name="Klenk H.P."/>
            <person name="Richter M."/>
            <person name="Schuler M."/>
            <person name="Gloeckner F.O."/>
            <person name="Meyerdierks A."/>
            <person name="Gottschalk G."/>
            <person name="Amann R."/>
        </authorList>
    </citation>
    <scope>NUCLEOTIDE SEQUENCE [LARGE SCALE GENOMIC DNA]</scope>
    <source>
        <strain evidence="26">ATCC 43914 / DSM 3382 / HRM2</strain>
    </source>
</reference>
<keyword evidence="10 25" id="KW-0436">Ligase</keyword>
<dbReference type="Pfam" id="PF02875">
    <property type="entry name" value="Mur_ligase_C"/>
    <property type="match status" value="1"/>
</dbReference>
<evidence type="ECO:0000256" key="20">
    <source>
        <dbReference type="ARBA" id="ARBA00047808"/>
    </source>
</evidence>
<evidence type="ECO:0000256" key="8">
    <source>
        <dbReference type="ARBA" id="ARBA00013025"/>
    </source>
</evidence>
<feature type="domain" description="Mur ligase C-terminal" evidence="23">
    <location>
        <begin position="343"/>
        <end position="463"/>
    </location>
</feature>
<dbReference type="GO" id="GO:0046654">
    <property type="term" value="P:tetrahydrofolate biosynthetic process"/>
    <property type="evidence" value="ECO:0007669"/>
    <property type="project" value="UniProtKB-UniPathway"/>
</dbReference>
<dbReference type="STRING" id="177437.HRM2_17030"/>
<comment type="similarity">
    <text evidence="5">Belongs to the folylpolyglutamate synthase family.</text>
</comment>
<evidence type="ECO:0000256" key="19">
    <source>
        <dbReference type="ARBA" id="ARBA00047493"/>
    </source>
</evidence>
<evidence type="ECO:0000256" key="17">
    <source>
        <dbReference type="ARBA" id="ARBA00030592"/>
    </source>
</evidence>
<evidence type="ECO:0000256" key="9">
    <source>
        <dbReference type="ARBA" id="ARBA00019357"/>
    </source>
</evidence>
<evidence type="ECO:0000256" key="16">
    <source>
        <dbReference type="ARBA" id="ARBA00030048"/>
    </source>
</evidence>
<dbReference type="EC" id="6.3.2.12" evidence="7"/>
<dbReference type="Gene3D" id="3.90.190.20">
    <property type="entry name" value="Mur ligase, C-terminal domain"/>
    <property type="match status" value="1"/>
</dbReference>
<dbReference type="GO" id="GO:0008841">
    <property type="term" value="F:dihydrofolate synthase activity"/>
    <property type="evidence" value="ECO:0007669"/>
    <property type="project" value="UniProtKB-EC"/>
</dbReference>
<dbReference type="NCBIfam" id="TIGR01499">
    <property type="entry name" value="folC"/>
    <property type="match status" value="1"/>
</dbReference>
<comment type="catalytic activity">
    <reaction evidence="22">
        <text>7,8-dihydropteroate + L-glutamate + ATP = 7,8-dihydrofolate + ADP + phosphate + H(+)</text>
        <dbReference type="Rhea" id="RHEA:23584"/>
        <dbReference type="ChEBI" id="CHEBI:15378"/>
        <dbReference type="ChEBI" id="CHEBI:17839"/>
        <dbReference type="ChEBI" id="CHEBI:29985"/>
        <dbReference type="ChEBI" id="CHEBI:30616"/>
        <dbReference type="ChEBI" id="CHEBI:43474"/>
        <dbReference type="ChEBI" id="CHEBI:57451"/>
        <dbReference type="ChEBI" id="CHEBI:456216"/>
        <dbReference type="EC" id="6.3.2.12"/>
    </reaction>
</comment>
<comment type="function">
    <text evidence="2">Functions in two distinct reactions of the de novo folate biosynthetic pathway. Catalyzes the addition of a glutamate residue to dihydropteroate (7,8-dihydropteroate or H2Pte) to form dihydrofolate (7,8-dihydrofolate monoglutamate or H2Pte-Glu). Also catalyzes successive additions of L-glutamate to tetrahydrofolate or 10-formyltetrahydrofolate or 5,10-methylenetetrahydrofolate, leading to folylpolyglutamate derivatives.</text>
</comment>
<organism evidence="25 26">
    <name type="scientific">Desulforapulum autotrophicum (strain ATCC 43914 / DSM 3382 / VKM B-1955 / HRM2)</name>
    <name type="common">Desulfobacterium autotrophicum</name>
    <dbReference type="NCBI Taxonomy" id="177437"/>
    <lineage>
        <taxon>Bacteria</taxon>
        <taxon>Pseudomonadati</taxon>
        <taxon>Thermodesulfobacteriota</taxon>
        <taxon>Desulfobacteria</taxon>
        <taxon>Desulfobacterales</taxon>
        <taxon>Desulfobacteraceae</taxon>
        <taxon>Desulforapulum</taxon>
    </lineage>
</organism>
<keyword evidence="12" id="KW-0547">Nucleotide-binding</keyword>
<evidence type="ECO:0000256" key="6">
    <source>
        <dbReference type="ARBA" id="ARBA00011245"/>
    </source>
</evidence>
<evidence type="ECO:0000313" key="25">
    <source>
        <dbReference type="EMBL" id="ACN14809.1"/>
    </source>
</evidence>
<dbReference type="InterPro" id="IPR001645">
    <property type="entry name" value="Folylpolyglutamate_synth"/>
</dbReference>
<proteinExistence type="inferred from homology"/>
<evidence type="ECO:0000256" key="18">
    <source>
        <dbReference type="ARBA" id="ARBA00032510"/>
    </source>
</evidence>
<dbReference type="InterPro" id="IPR004101">
    <property type="entry name" value="Mur_ligase_C"/>
</dbReference>